<dbReference type="Proteomes" id="UP001500736">
    <property type="component" value="Unassembled WGS sequence"/>
</dbReference>
<gene>
    <name evidence="2" type="ORF">GCM10009431_06890</name>
</gene>
<keyword evidence="3" id="KW-1185">Reference proteome</keyword>
<keyword evidence="1" id="KW-1133">Transmembrane helix</keyword>
<feature type="transmembrane region" description="Helical" evidence="1">
    <location>
        <begin position="218"/>
        <end position="238"/>
    </location>
</feature>
<dbReference type="RefSeq" id="WP_343795797.1">
    <property type="nucleotide sequence ID" value="NZ_BAAAGF010000001.1"/>
</dbReference>
<feature type="transmembrane region" description="Helical" evidence="1">
    <location>
        <begin position="33"/>
        <end position="55"/>
    </location>
</feature>
<evidence type="ECO:0000313" key="3">
    <source>
        <dbReference type="Proteomes" id="UP001500736"/>
    </source>
</evidence>
<sequence>MKLSNFKTSNPAFTPYFWDDNKKPEAKMTVSGIFVKSMLSILVIAAVTAGVWKLHEDGMDVSWFTLGGMIASIIVSVMISYKNNWAHILVPIYSITKGCFLGGFSAYVRVKFPEMPYQAIGVTIVTFFVMLILYQTRIIVVTKQLRSVIITAAASIFLVYIISFILGFFGIKSFIWGTSWVAIIFNVVAAIVASFSLLLDFDFIERHKNKAPKYKEWLATWGLLVTLVWLYVEILRLMRKLAIRF</sequence>
<feature type="transmembrane region" description="Helical" evidence="1">
    <location>
        <begin position="88"/>
        <end position="110"/>
    </location>
</feature>
<protein>
    <submittedName>
        <fullName evidence="2">Bax inhibitor-1/YccA family protein</fullName>
    </submittedName>
</protein>
<feature type="transmembrane region" description="Helical" evidence="1">
    <location>
        <begin position="177"/>
        <end position="198"/>
    </location>
</feature>
<feature type="transmembrane region" description="Helical" evidence="1">
    <location>
        <begin position="116"/>
        <end position="136"/>
    </location>
</feature>
<evidence type="ECO:0000313" key="2">
    <source>
        <dbReference type="EMBL" id="GAA0738696.1"/>
    </source>
</evidence>
<dbReference type="PANTHER" id="PTHR41282:SF1">
    <property type="entry name" value="CONSERVED TRANSMEMBRANE PROTEIN-RELATED"/>
    <property type="match status" value="1"/>
</dbReference>
<comment type="caution">
    <text evidence="2">The sequence shown here is derived from an EMBL/GenBank/DDBJ whole genome shotgun (WGS) entry which is preliminary data.</text>
</comment>
<dbReference type="PANTHER" id="PTHR41282">
    <property type="entry name" value="CONSERVED TRANSMEMBRANE PROTEIN-RELATED"/>
    <property type="match status" value="1"/>
</dbReference>
<dbReference type="InterPro" id="IPR010539">
    <property type="entry name" value="BaxI_1-like"/>
</dbReference>
<accession>A0ABN1JGB4</accession>
<dbReference type="Pfam" id="PF12811">
    <property type="entry name" value="BaxI_1"/>
    <property type="match status" value="1"/>
</dbReference>
<feature type="transmembrane region" description="Helical" evidence="1">
    <location>
        <begin position="61"/>
        <end position="81"/>
    </location>
</feature>
<feature type="transmembrane region" description="Helical" evidence="1">
    <location>
        <begin position="148"/>
        <end position="171"/>
    </location>
</feature>
<keyword evidence="1" id="KW-0472">Membrane</keyword>
<evidence type="ECO:0000256" key="1">
    <source>
        <dbReference type="SAM" id="Phobius"/>
    </source>
</evidence>
<dbReference type="EMBL" id="BAAAGF010000001">
    <property type="protein sequence ID" value="GAA0738696.1"/>
    <property type="molecule type" value="Genomic_DNA"/>
</dbReference>
<keyword evidence="1" id="KW-0812">Transmembrane</keyword>
<reference evidence="2 3" key="1">
    <citation type="journal article" date="2019" name="Int. J. Syst. Evol. Microbiol.">
        <title>The Global Catalogue of Microorganisms (GCM) 10K type strain sequencing project: providing services to taxonomists for standard genome sequencing and annotation.</title>
        <authorList>
            <consortium name="The Broad Institute Genomics Platform"/>
            <consortium name="The Broad Institute Genome Sequencing Center for Infectious Disease"/>
            <person name="Wu L."/>
            <person name="Ma J."/>
        </authorList>
    </citation>
    <scope>NUCLEOTIDE SEQUENCE [LARGE SCALE GENOMIC DNA]</scope>
    <source>
        <strain evidence="2 3">JCM 15976</strain>
    </source>
</reference>
<name>A0ABN1JGB4_9FLAO</name>
<organism evidence="2 3">
    <name type="scientific">Gaetbulibacter jejuensis</name>
    <dbReference type="NCBI Taxonomy" id="584607"/>
    <lineage>
        <taxon>Bacteria</taxon>
        <taxon>Pseudomonadati</taxon>
        <taxon>Bacteroidota</taxon>
        <taxon>Flavobacteriia</taxon>
        <taxon>Flavobacteriales</taxon>
        <taxon>Flavobacteriaceae</taxon>
        <taxon>Gaetbulibacter</taxon>
    </lineage>
</organism>
<proteinExistence type="predicted"/>